<keyword evidence="5" id="KW-0732">Signal</keyword>
<evidence type="ECO:0000256" key="6">
    <source>
        <dbReference type="ARBA" id="ARBA00023136"/>
    </source>
</evidence>
<keyword evidence="7 8" id="KW-0998">Cell outer membrane</keyword>
<keyword evidence="3 8" id="KW-1134">Transmembrane beta strand</keyword>
<dbReference type="InterPro" id="IPR037066">
    <property type="entry name" value="Plug_dom_sf"/>
</dbReference>
<dbReference type="NCBIfam" id="TIGR04056">
    <property type="entry name" value="OMP_RagA_SusC"/>
    <property type="match status" value="1"/>
</dbReference>
<dbReference type="InterPro" id="IPR008969">
    <property type="entry name" value="CarboxyPept-like_regulatory"/>
</dbReference>
<reference evidence="11" key="1">
    <citation type="submission" date="2016-11" db="EMBL/GenBank/DDBJ databases">
        <authorList>
            <person name="Varghese N."/>
            <person name="Submissions S."/>
        </authorList>
    </citation>
    <scope>NUCLEOTIDE SEQUENCE [LARGE SCALE GENOMIC DNA]</scope>
    <source>
        <strain evidence="11">DSM 17539</strain>
    </source>
</reference>
<evidence type="ECO:0000256" key="5">
    <source>
        <dbReference type="ARBA" id="ARBA00022729"/>
    </source>
</evidence>
<comment type="subcellular location">
    <subcellularLocation>
        <location evidence="1 8">Cell outer membrane</location>
        <topology evidence="1 8">Multi-pass membrane protein</topology>
    </subcellularLocation>
</comment>
<dbReference type="PROSITE" id="PS52016">
    <property type="entry name" value="TONB_DEPENDENT_REC_3"/>
    <property type="match status" value="1"/>
</dbReference>
<protein>
    <submittedName>
        <fullName evidence="10">TonB-linked outer membrane protein, SusC/RagA family</fullName>
    </submittedName>
</protein>
<evidence type="ECO:0000256" key="7">
    <source>
        <dbReference type="ARBA" id="ARBA00023237"/>
    </source>
</evidence>
<proteinExistence type="inferred from homology"/>
<sequence>MKIKWLTNVGGKGSPIKKFHLFKLTAVFLLTLTTNANNSVSNYSYIEVGENLDYKGLQQTITGSVSDALGPLPGVSIVIKGTSQGTTTDFDGNYSIEVADNAAVLVFSYLGYKSQEVPVGSNTELNVTLTEDTSELDEVVVLGYTTRKKGELTGSVSTVSSEEIEKAGNKDLAKSLSGRVPGLIISDRGGLPGSTDGNDITLLIRGKSTLNNNSPLILIDGITASSFSHLAPQDIESLTVLKDGAAAIYGARAANGVILITTKRGKSGKPSVNFSSSYNVSSFSATPDLMSSEEYAIYNNEIAERNGTPLPFTQEDINNYASGTDPINYPNTDWADLTFAKSSPESRNSLSISGGSEHVNYFVSGDFVEQVGMYHSGDLNFKQKQVRSNIDINLTDNFTLGVDLSGRFGDRNQPGVSEGEIYSRINTNEPTEVGIYPNGLPGWGGENGANPYIMSTNESGFNKRIDNELRGKFSFDWRLDNLIDGLRAKGFAGVTRMNNDIKSWYTPWTVYTFQEGSGEYIPSQGFAQGQGRQRTLRESFWKYDELLLNATIYYSKVLGDNHSISSFAGIEQSTSNQRNFWAERRGFPTDDHSELFAGSDDGQQSYGESQEWGRLNYFGSFSYDYKKKYFIDFTIRHDGSSNFGPGKRFGTFPSIAGSWAINQESFMENVEWLNALKLRASWAKMGNDRIAPFQYLTRYNYGGPTNNPQPNYAVFGSPGVSYNGYTSANVPNPNITWETAYMKNLGLNFTMFDNKLSGDINYFYQKREDILVTRAAAIPDAAGITLPAENIGKVDNFGLELELGWRDQVNDNFSYNFGANFTQAKNEVVYLAEAADVPEWRKREGHSMDSYVTYPTAGIFRDQAQVDATPVKLSGTIEGEPIYLDTDGNGSIDANDRIRAYSSNVPEIQFGVFGGFNYKNFDFSFLFQGQAEAEMLIFFERPGARPDFLYNQRWTPENRNARYPRAFNTGDKYSTNQSGSAENFEGADLWLHDASFVRLKQVELGYTFRKEDIKIGDLKVFLRGYNILTMFSDVAKLGLDPEANGYYDFRQSTYPSLQTYTLGLNFSF</sequence>
<keyword evidence="6 8" id="KW-0472">Membrane</keyword>
<evidence type="ECO:0000256" key="3">
    <source>
        <dbReference type="ARBA" id="ARBA00022452"/>
    </source>
</evidence>
<dbReference type="GO" id="GO:0044718">
    <property type="term" value="P:siderophore transmembrane transport"/>
    <property type="evidence" value="ECO:0007669"/>
    <property type="project" value="TreeGrafter"/>
</dbReference>
<dbReference type="InterPro" id="IPR036942">
    <property type="entry name" value="Beta-barrel_TonB_sf"/>
</dbReference>
<keyword evidence="11" id="KW-1185">Reference proteome</keyword>
<name>A0A1M5EZE2_9FLAO</name>
<dbReference type="NCBIfam" id="TIGR04057">
    <property type="entry name" value="SusC_RagA_signa"/>
    <property type="match status" value="1"/>
</dbReference>
<dbReference type="RefSeq" id="WP_084532680.1">
    <property type="nucleotide sequence ID" value="NZ_FQUX01000008.1"/>
</dbReference>
<evidence type="ECO:0000313" key="10">
    <source>
        <dbReference type="EMBL" id="SHF84536.1"/>
    </source>
</evidence>
<evidence type="ECO:0000256" key="8">
    <source>
        <dbReference type="PROSITE-ProRule" id="PRU01360"/>
    </source>
</evidence>
<dbReference type="PANTHER" id="PTHR30069:SF29">
    <property type="entry name" value="HEMOGLOBIN AND HEMOGLOBIN-HAPTOGLOBIN-BINDING PROTEIN 1-RELATED"/>
    <property type="match status" value="1"/>
</dbReference>
<dbReference type="Proteomes" id="UP000184406">
    <property type="component" value="Unassembled WGS sequence"/>
</dbReference>
<dbReference type="SUPFAM" id="SSF56935">
    <property type="entry name" value="Porins"/>
    <property type="match status" value="1"/>
</dbReference>
<feature type="domain" description="TonB-dependent receptor plug" evidence="9">
    <location>
        <begin position="150"/>
        <end position="257"/>
    </location>
</feature>
<dbReference type="EMBL" id="FQUX01000008">
    <property type="protein sequence ID" value="SHF84536.1"/>
    <property type="molecule type" value="Genomic_DNA"/>
</dbReference>
<dbReference type="Gene3D" id="2.40.170.20">
    <property type="entry name" value="TonB-dependent receptor, beta-barrel domain"/>
    <property type="match status" value="1"/>
</dbReference>
<dbReference type="SUPFAM" id="SSF49464">
    <property type="entry name" value="Carboxypeptidase regulatory domain-like"/>
    <property type="match status" value="1"/>
</dbReference>
<dbReference type="Pfam" id="PF07715">
    <property type="entry name" value="Plug"/>
    <property type="match status" value="1"/>
</dbReference>
<dbReference type="AlphaFoldDB" id="A0A1M5EZE2"/>
<comment type="similarity">
    <text evidence="8">Belongs to the TonB-dependent receptor family.</text>
</comment>
<evidence type="ECO:0000313" key="11">
    <source>
        <dbReference type="Proteomes" id="UP000184406"/>
    </source>
</evidence>
<dbReference type="InterPro" id="IPR039426">
    <property type="entry name" value="TonB-dep_rcpt-like"/>
</dbReference>
<dbReference type="Gene3D" id="2.170.130.10">
    <property type="entry name" value="TonB-dependent receptor, plug domain"/>
    <property type="match status" value="1"/>
</dbReference>
<dbReference type="Gene3D" id="2.60.40.1120">
    <property type="entry name" value="Carboxypeptidase-like, regulatory domain"/>
    <property type="match status" value="1"/>
</dbReference>
<dbReference type="GO" id="GO:0015344">
    <property type="term" value="F:siderophore uptake transmembrane transporter activity"/>
    <property type="evidence" value="ECO:0007669"/>
    <property type="project" value="TreeGrafter"/>
</dbReference>
<accession>A0A1M5EZE2</accession>
<dbReference type="Pfam" id="PF13715">
    <property type="entry name" value="CarbopepD_reg_2"/>
    <property type="match status" value="1"/>
</dbReference>
<evidence type="ECO:0000256" key="2">
    <source>
        <dbReference type="ARBA" id="ARBA00022448"/>
    </source>
</evidence>
<dbReference type="GO" id="GO:0009279">
    <property type="term" value="C:cell outer membrane"/>
    <property type="evidence" value="ECO:0007669"/>
    <property type="project" value="UniProtKB-SubCell"/>
</dbReference>
<dbReference type="InterPro" id="IPR023997">
    <property type="entry name" value="TonB-dep_OMP_SusC/RagA_CS"/>
</dbReference>
<evidence type="ECO:0000259" key="9">
    <source>
        <dbReference type="Pfam" id="PF07715"/>
    </source>
</evidence>
<dbReference type="InterPro" id="IPR012910">
    <property type="entry name" value="Plug_dom"/>
</dbReference>
<dbReference type="PANTHER" id="PTHR30069">
    <property type="entry name" value="TONB-DEPENDENT OUTER MEMBRANE RECEPTOR"/>
    <property type="match status" value="1"/>
</dbReference>
<organism evidence="10 11">
    <name type="scientific">Arenibacter palladensis</name>
    <dbReference type="NCBI Taxonomy" id="237373"/>
    <lineage>
        <taxon>Bacteria</taxon>
        <taxon>Pseudomonadati</taxon>
        <taxon>Bacteroidota</taxon>
        <taxon>Flavobacteriia</taxon>
        <taxon>Flavobacteriales</taxon>
        <taxon>Flavobacteriaceae</taxon>
        <taxon>Arenibacter</taxon>
    </lineage>
</organism>
<evidence type="ECO:0000256" key="4">
    <source>
        <dbReference type="ARBA" id="ARBA00022692"/>
    </source>
</evidence>
<gene>
    <name evidence="10" type="ORF">SAMN03080594_10875</name>
</gene>
<dbReference type="InterPro" id="IPR023996">
    <property type="entry name" value="TonB-dep_OMP_SusC/RagA"/>
</dbReference>
<keyword evidence="4 8" id="KW-0812">Transmembrane</keyword>
<dbReference type="OrthoDB" id="9768177at2"/>
<keyword evidence="2 8" id="KW-0813">Transport</keyword>
<evidence type="ECO:0000256" key="1">
    <source>
        <dbReference type="ARBA" id="ARBA00004571"/>
    </source>
</evidence>